<feature type="transmembrane region" description="Helical" evidence="6">
    <location>
        <begin position="12"/>
        <end position="31"/>
    </location>
</feature>
<feature type="transmembrane region" description="Helical" evidence="6">
    <location>
        <begin position="782"/>
        <end position="804"/>
    </location>
</feature>
<feature type="transmembrane region" description="Helical" evidence="6">
    <location>
        <begin position="76"/>
        <end position="98"/>
    </location>
</feature>
<protein>
    <submittedName>
        <fullName evidence="9">Cytochrome c biogenesis protein CcsA</fullName>
    </submittedName>
</protein>
<feature type="transmembrane region" description="Helical" evidence="6">
    <location>
        <begin position="43"/>
        <end position="64"/>
    </location>
</feature>
<dbReference type="InterPro" id="IPR002541">
    <property type="entry name" value="Cyt_c_assembly"/>
</dbReference>
<evidence type="ECO:0000313" key="9">
    <source>
        <dbReference type="EMBL" id="MDN3707806.1"/>
    </source>
</evidence>
<evidence type="ECO:0000256" key="1">
    <source>
        <dbReference type="ARBA" id="ARBA00004141"/>
    </source>
</evidence>
<accession>A0ABT8CUX9</accession>
<comment type="caution">
    <text evidence="9">The sequence shown here is derived from an EMBL/GenBank/DDBJ whole genome shotgun (WGS) entry which is preliminary data.</text>
</comment>
<keyword evidence="2 6" id="KW-0812">Transmembrane</keyword>
<dbReference type="InterPro" id="IPR045062">
    <property type="entry name" value="Cyt_c_biogenesis_CcsA/CcmC"/>
</dbReference>
<evidence type="ECO:0000256" key="2">
    <source>
        <dbReference type="ARBA" id="ARBA00022692"/>
    </source>
</evidence>
<feature type="transmembrane region" description="Helical" evidence="6">
    <location>
        <begin position="439"/>
        <end position="457"/>
    </location>
</feature>
<feature type="transmembrane region" description="Helical" evidence="6">
    <location>
        <begin position="478"/>
        <end position="494"/>
    </location>
</feature>
<dbReference type="RefSeq" id="WP_290363760.1">
    <property type="nucleotide sequence ID" value="NZ_JAUFQU010000001.1"/>
</dbReference>
<keyword evidence="4 6" id="KW-1133">Transmembrane helix</keyword>
<dbReference type="Proteomes" id="UP001242368">
    <property type="component" value="Unassembled WGS sequence"/>
</dbReference>
<comment type="subcellular location">
    <subcellularLocation>
        <location evidence="1">Membrane</location>
        <topology evidence="1">Multi-pass membrane protein</topology>
    </subcellularLocation>
</comment>
<keyword evidence="3" id="KW-0201">Cytochrome c-type biogenesis</keyword>
<feature type="domain" description="ResB-like" evidence="8">
    <location>
        <begin position="331"/>
        <end position="427"/>
    </location>
</feature>
<keyword evidence="10" id="KW-1185">Reference proteome</keyword>
<proteinExistence type="predicted"/>
<evidence type="ECO:0000256" key="6">
    <source>
        <dbReference type="SAM" id="Phobius"/>
    </source>
</evidence>
<gene>
    <name evidence="9" type="primary">ccsA</name>
    <name evidence="9" type="ORF">QW060_11855</name>
</gene>
<name>A0ABT8CUX9_9FLAO</name>
<evidence type="ECO:0000256" key="5">
    <source>
        <dbReference type="ARBA" id="ARBA00023136"/>
    </source>
</evidence>
<feature type="transmembrane region" description="Helical" evidence="6">
    <location>
        <begin position="986"/>
        <end position="1006"/>
    </location>
</feature>
<feature type="domain" description="Cytochrome c assembly protein" evidence="7">
    <location>
        <begin position="810"/>
        <end position="1014"/>
    </location>
</feature>
<evidence type="ECO:0000256" key="3">
    <source>
        <dbReference type="ARBA" id="ARBA00022748"/>
    </source>
</evidence>
<feature type="transmembrane region" description="Helical" evidence="6">
    <location>
        <begin position="816"/>
        <end position="832"/>
    </location>
</feature>
<sequence>MSKIFSFLSSTRLMAVLFIVFAAAMGIATFIENEYNTDTARILVYNTKWFEFIMLIFVFNFIGNIKRYQLHKKEKWATLILHLSFILIIAGAFITRYISFEGVMPIREGETASQIYSDRTFLTVLVDGEIDGEMKRLTFEDQHLFSGALEKDNLISSFASNHFKIKNDFNKIPFEVEFKEFIMNATEEIVEDPNGKSLLKIVESEHGERHEHFIEEGTVESIHGTLFSYNQPTNGAINITSKDGKFYINTPFEGNYMRMIDQHQGEVAKDTEQEFNFRSMYNLGGAQFVADHPITGKKVLKSNNNYKDQQTDDALVLSVRTDGKEQEVVLMGSKGKMGVPQSFKLGQLEFTLMYGSKIYTTPFQIKLNDFIAERYPGTEKSYKSFESQVTVIAPSETFDARIYMNNVLDYEGYRFFQAMFDPDEKGTILSVNHDFYGTWTTYIGYTLLYIAMLAILFTKNTRFSELKNKLNKVRKKKAALMTLLLLLISFSGFAQHSHNAPTPEQIDSLLSKIKISQAHADAFGKIIIQDAGGRMKPINTFSSELLRKVSKADHYKDFDSDQVMLSMVQYPTLWYNVPIINLKKGNDSLRKVIGVPVDAKFASLINFFDEKGNYKLGKYLDEANHAAVKNQFQKDFIEVDKRVILLHQALSGSILKIFPIPGDPNNKWISYLELNDANLKGMDSLYTKNVLPLYISALLQATDNNNYKGADELLESINNYQHKFGKEVMPSDTHIKAEVLYNKYDIFKNLFSLYMYASVLLFLVVIIRIFKVNRFLNITTKVFIGLTVLLFVLHTLGLAARWYISGHAPWSDAYESMIYVSWATMLFGLIFGRKSELTIASTAFVAGMILMVAHWNWLDPAIANLQPVLDSYWLMIHVAVIVASYGPFALGMILGIVALLLMIFTTKDNKSKLDLSIKEITYINEMALTVGLVLLTIGNFLGGQWANESWGRYWGWDPKETWALISIMVYAFVIHMRFVPALRGTWIYNFFSILAFYAILMTYFGVNFYLSGLHSYASGDQVVTPSFIWWSVGSIFLIAFIAFFKYRKYYKK</sequence>
<dbReference type="EMBL" id="JAUFQU010000001">
    <property type="protein sequence ID" value="MDN3707806.1"/>
    <property type="molecule type" value="Genomic_DNA"/>
</dbReference>
<dbReference type="Pfam" id="PF01578">
    <property type="entry name" value="Cytochrom_C_asm"/>
    <property type="match status" value="1"/>
</dbReference>
<evidence type="ECO:0000313" key="10">
    <source>
        <dbReference type="Proteomes" id="UP001242368"/>
    </source>
</evidence>
<feature type="transmembrane region" description="Helical" evidence="6">
    <location>
        <begin position="961"/>
        <end position="979"/>
    </location>
</feature>
<dbReference type="InterPro" id="IPR007816">
    <property type="entry name" value="ResB-like_domain"/>
</dbReference>
<reference evidence="10" key="1">
    <citation type="journal article" date="2019" name="Int. J. Syst. Evol. Microbiol.">
        <title>The Global Catalogue of Microorganisms (GCM) 10K type strain sequencing project: providing services to taxonomists for standard genome sequencing and annotation.</title>
        <authorList>
            <consortium name="The Broad Institute Genomics Platform"/>
            <consortium name="The Broad Institute Genome Sequencing Center for Infectious Disease"/>
            <person name="Wu L."/>
            <person name="Ma J."/>
        </authorList>
    </citation>
    <scope>NUCLEOTIDE SEQUENCE [LARGE SCALE GENOMIC DNA]</scope>
    <source>
        <strain evidence="10">CECT 7184</strain>
    </source>
</reference>
<keyword evidence="5 6" id="KW-0472">Membrane</keyword>
<feature type="transmembrane region" description="Helical" evidence="6">
    <location>
        <begin position="1026"/>
        <end position="1044"/>
    </location>
</feature>
<dbReference type="PANTHER" id="PTHR30071:SF1">
    <property type="entry name" value="CYTOCHROME B_B6 PROTEIN-RELATED"/>
    <property type="match status" value="1"/>
</dbReference>
<dbReference type="Pfam" id="PF05140">
    <property type="entry name" value="ResB"/>
    <property type="match status" value="1"/>
</dbReference>
<feature type="transmembrane region" description="Helical" evidence="6">
    <location>
        <begin position="922"/>
        <end position="941"/>
    </location>
</feature>
<evidence type="ECO:0000259" key="7">
    <source>
        <dbReference type="Pfam" id="PF01578"/>
    </source>
</evidence>
<feature type="transmembrane region" description="Helical" evidence="6">
    <location>
        <begin position="839"/>
        <end position="857"/>
    </location>
</feature>
<evidence type="ECO:0000259" key="8">
    <source>
        <dbReference type="Pfam" id="PF05140"/>
    </source>
</evidence>
<feature type="transmembrane region" description="Helical" evidence="6">
    <location>
        <begin position="751"/>
        <end position="770"/>
    </location>
</feature>
<evidence type="ECO:0000256" key="4">
    <source>
        <dbReference type="ARBA" id="ARBA00022989"/>
    </source>
</evidence>
<dbReference type="PANTHER" id="PTHR30071">
    <property type="entry name" value="HEME EXPORTER PROTEIN C"/>
    <property type="match status" value="1"/>
</dbReference>
<feature type="transmembrane region" description="Helical" evidence="6">
    <location>
        <begin position="872"/>
        <end position="901"/>
    </location>
</feature>
<organism evidence="9 10">
    <name type="scientific">Paenimyroides ceti</name>
    <dbReference type="NCBI Taxonomy" id="395087"/>
    <lineage>
        <taxon>Bacteria</taxon>
        <taxon>Pseudomonadati</taxon>
        <taxon>Bacteroidota</taxon>
        <taxon>Flavobacteriia</taxon>
        <taxon>Flavobacteriales</taxon>
        <taxon>Flavobacteriaceae</taxon>
        <taxon>Paenimyroides</taxon>
    </lineage>
</organism>